<dbReference type="Proteomes" id="UP000034291">
    <property type="component" value="Unassembled WGS sequence"/>
</dbReference>
<evidence type="ECO:0000313" key="3">
    <source>
        <dbReference type="Proteomes" id="UP000034291"/>
    </source>
</evidence>
<dbReference type="InterPro" id="IPR049556">
    <property type="entry name" value="PhiB"/>
</dbReference>
<feature type="signal peptide" evidence="1">
    <location>
        <begin position="1"/>
        <end position="21"/>
    </location>
</feature>
<dbReference type="EMBL" id="JZBS01002107">
    <property type="protein sequence ID" value="KKK20139.1"/>
    <property type="molecule type" value="Genomic_DNA"/>
</dbReference>
<evidence type="ECO:0000313" key="2">
    <source>
        <dbReference type="EMBL" id="KKK20139.1"/>
    </source>
</evidence>
<gene>
    <name evidence="2" type="ORF">ARAM_004362</name>
</gene>
<dbReference type="SUPFAM" id="SSF49777">
    <property type="entry name" value="PEBP-like"/>
    <property type="match status" value="1"/>
</dbReference>
<evidence type="ECO:0008006" key="4">
    <source>
        <dbReference type="Google" id="ProtNLM"/>
    </source>
</evidence>
<comment type="caution">
    <text evidence="2">The sequence shown here is derived from an EMBL/GenBank/DDBJ whole genome shotgun (WGS) entry which is preliminary data.</text>
</comment>
<dbReference type="Gene3D" id="3.90.280.10">
    <property type="entry name" value="PEBP-like"/>
    <property type="match status" value="1"/>
</dbReference>
<dbReference type="STRING" id="308745.A0A0F8UKM6"/>
<dbReference type="OrthoDB" id="10251855at2759"/>
<keyword evidence="3" id="KW-1185">Reference proteome</keyword>
<name>A0A0F8UKM6_9EURO</name>
<feature type="chain" id="PRO_5002528594" description="PEBP-like protein" evidence="1">
    <location>
        <begin position="22"/>
        <end position="205"/>
    </location>
</feature>
<evidence type="ECO:0000256" key="1">
    <source>
        <dbReference type="SAM" id="SignalP"/>
    </source>
</evidence>
<dbReference type="PANTHER" id="PTHR30289:SF1">
    <property type="entry name" value="PEBP (PHOSPHATIDYLETHANOLAMINE-BINDING PROTEIN) FAMILY PROTEIN"/>
    <property type="match status" value="1"/>
</dbReference>
<dbReference type="PANTHER" id="PTHR30289">
    <property type="entry name" value="UNCHARACTERIZED PROTEIN YBCL-RELATED"/>
    <property type="match status" value="1"/>
</dbReference>
<dbReference type="AlphaFoldDB" id="A0A0F8UKM6"/>
<protein>
    <recommendedName>
        <fullName evidence="4">PEBP-like protein</fullName>
    </recommendedName>
</protein>
<dbReference type="InterPro" id="IPR036610">
    <property type="entry name" value="PEBP-like_sf"/>
</dbReference>
<accession>A0A0F8UKM6</accession>
<dbReference type="Pfam" id="PF01161">
    <property type="entry name" value="PBP"/>
    <property type="match status" value="1"/>
</dbReference>
<organism evidence="2 3">
    <name type="scientific">Aspergillus rambellii</name>
    <dbReference type="NCBI Taxonomy" id="308745"/>
    <lineage>
        <taxon>Eukaryota</taxon>
        <taxon>Fungi</taxon>
        <taxon>Dikarya</taxon>
        <taxon>Ascomycota</taxon>
        <taxon>Pezizomycotina</taxon>
        <taxon>Eurotiomycetes</taxon>
        <taxon>Eurotiomycetidae</taxon>
        <taxon>Eurotiales</taxon>
        <taxon>Aspergillaceae</taxon>
        <taxon>Aspergillus</taxon>
        <taxon>Aspergillus subgen. Nidulantes</taxon>
    </lineage>
</organism>
<sequence length="205" mass="23117">MYYFQHSISWILLLLLATVRGRQHDRLITSLSAFSDHPFPTITIESPELGPSGSYLDKDHSQEGEGYFPALSWPSPTDDTKEYLLVSEDPDSPLPQSIIHGIYYGIPRVFTGLQHPDFLVENGDNDPFLLRGGFRFGENRGESVYLAPNPPAGHGPHRYFFELIALNETIDQEHLSDRATLQEISEEIEGKVTGWGAWVGLFENK</sequence>
<keyword evidence="1" id="KW-0732">Signal</keyword>
<dbReference type="CDD" id="cd00457">
    <property type="entry name" value="PEBP"/>
    <property type="match status" value="1"/>
</dbReference>
<proteinExistence type="predicted"/>
<reference evidence="2 3" key="1">
    <citation type="submission" date="2015-02" db="EMBL/GenBank/DDBJ databases">
        <title>Draft Genome Sequences of Two Closely-Related Aflatoxigenic Aspergillus Species Obtained from the Cote d'Ivoire.</title>
        <authorList>
            <person name="Moore G.G."/>
            <person name="Beltz S.B."/>
            <person name="Mack B.M."/>
        </authorList>
    </citation>
    <scope>NUCLEOTIDE SEQUENCE [LARGE SCALE GENOMIC DNA]</scope>
    <source>
        <strain evidence="2 3">SRRC1468</strain>
    </source>
</reference>
<dbReference type="InterPro" id="IPR008914">
    <property type="entry name" value="PEBP"/>
</dbReference>